<dbReference type="InterPro" id="IPR001453">
    <property type="entry name" value="MoaB/Mog_dom"/>
</dbReference>
<protein>
    <submittedName>
        <fullName evidence="4">Molybdenum cofactor synthesis domain-containing protein</fullName>
    </submittedName>
</protein>
<dbReference type="CDD" id="cd00886">
    <property type="entry name" value="MogA_MoaB"/>
    <property type="match status" value="1"/>
</dbReference>
<feature type="domain" description="MoaB/Mog" evidence="3">
    <location>
        <begin position="107"/>
        <end position="252"/>
    </location>
</feature>
<evidence type="ECO:0000256" key="1">
    <source>
        <dbReference type="ARBA" id="ARBA00005046"/>
    </source>
</evidence>
<dbReference type="Gene3D" id="3.40.980.10">
    <property type="entry name" value="MoaB/Mog-like domain"/>
    <property type="match status" value="1"/>
</dbReference>
<proteinExistence type="predicted"/>
<evidence type="ECO:0000313" key="5">
    <source>
        <dbReference type="Proteomes" id="UP000580856"/>
    </source>
</evidence>
<sequence length="266" mass="28505">MRTQYKDIVLLTETELSFRVGDQTPLPTYPSAGHILWPEHPHQMPGVGARLSRGRDEEFVIRSIFWTPAPDPRATARRGAVLEAVANVDFVPGSYGFSCVKDGFSVAWIVLSDKGAAGMREDECGPIIEAAVRETLPVCLCQGFLIPDESRQLKALLSDLALLQGYDLILTSGGTGVGPRDITPEATLKVIEKRLSGFEHAMTAASLAKTPHGVISRAVAGTIGTTLVVNLPGSPKAVRENLAAVLPALQHTMEKLQGDPSDCAQL</sequence>
<reference evidence="4 5" key="1">
    <citation type="submission" date="2020-03" db="EMBL/GenBank/DDBJ databases">
        <title>Genomic Encyclopedia of Type Strains, Phase IV (KMG-IV): sequencing the most valuable type-strain genomes for metagenomic binning, comparative biology and taxonomic classification.</title>
        <authorList>
            <person name="Goeker M."/>
        </authorList>
    </citation>
    <scope>NUCLEOTIDE SEQUENCE [LARGE SCALE GENOMIC DNA]</scope>
    <source>
        <strain evidence="4 5">DSM 24233</strain>
    </source>
</reference>
<dbReference type="NCBIfam" id="TIGR00177">
    <property type="entry name" value="molyb_syn"/>
    <property type="match status" value="1"/>
</dbReference>
<dbReference type="PANTHER" id="PTHR43764:SF1">
    <property type="entry name" value="MOLYBDOPTERIN MOLYBDOTRANSFERASE"/>
    <property type="match status" value="1"/>
</dbReference>
<dbReference type="Proteomes" id="UP000580856">
    <property type="component" value="Unassembled WGS sequence"/>
</dbReference>
<dbReference type="Pfam" id="PF00994">
    <property type="entry name" value="MoCF_biosynth"/>
    <property type="match status" value="1"/>
</dbReference>
<dbReference type="GO" id="GO:0006777">
    <property type="term" value="P:Mo-molybdopterin cofactor biosynthetic process"/>
    <property type="evidence" value="ECO:0007669"/>
    <property type="project" value="UniProtKB-KW"/>
</dbReference>
<evidence type="ECO:0000256" key="2">
    <source>
        <dbReference type="ARBA" id="ARBA00023150"/>
    </source>
</evidence>
<evidence type="ECO:0000313" key="4">
    <source>
        <dbReference type="EMBL" id="NJB68256.1"/>
    </source>
</evidence>
<dbReference type="InterPro" id="IPR036425">
    <property type="entry name" value="MoaB/Mog-like_dom_sf"/>
</dbReference>
<dbReference type="AlphaFoldDB" id="A0A846QHE6"/>
<comment type="caution">
    <text evidence="4">The sequence shown here is derived from an EMBL/GenBank/DDBJ whole genome shotgun (WGS) entry which is preliminary data.</text>
</comment>
<evidence type="ECO:0000259" key="3">
    <source>
        <dbReference type="SMART" id="SM00852"/>
    </source>
</evidence>
<organism evidence="4 5">
    <name type="scientific">Desulfobaculum xiamenense</name>
    <dbReference type="NCBI Taxonomy" id="995050"/>
    <lineage>
        <taxon>Bacteria</taxon>
        <taxon>Pseudomonadati</taxon>
        <taxon>Thermodesulfobacteriota</taxon>
        <taxon>Desulfovibrionia</taxon>
        <taxon>Desulfovibrionales</taxon>
        <taxon>Desulfovibrionaceae</taxon>
        <taxon>Desulfobaculum</taxon>
    </lineage>
</organism>
<keyword evidence="2" id="KW-0501">Molybdenum cofactor biosynthesis</keyword>
<name>A0A846QHE6_9BACT</name>
<comment type="pathway">
    <text evidence="1">Cofactor biosynthesis; molybdopterin biosynthesis.</text>
</comment>
<gene>
    <name evidence="4" type="ORF">GGQ74_001929</name>
</gene>
<dbReference type="SMART" id="SM00852">
    <property type="entry name" value="MoCF_biosynth"/>
    <property type="match status" value="1"/>
</dbReference>
<dbReference type="RefSeq" id="WP_167941336.1">
    <property type="nucleotide sequence ID" value="NZ_JAATJA010000002.1"/>
</dbReference>
<dbReference type="SUPFAM" id="SSF53218">
    <property type="entry name" value="Molybdenum cofactor biosynthesis proteins"/>
    <property type="match status" value="1"/>
</dbReference>
<accession>A0A846QHE6</accession>
<dbReference type="InterPro" id="IPR051920">
    <property type="entry name" value="MPT_Adenylyltrnsfr/MoaC-Rel"/>
</dbReference>
<dbReference type="PANTHER" id="PTHR43764">
    <property type="entry name" value="MOLYBDENUM COFACTOR BIOSYNTHESIS"/>
    <property type="match status" value="1"/>
</dbReference>
<keyword evidence="5" id="KW-1185">Reference proteome</keyword>
<dbReference type="EMBL" id="JAATJA010000002">
    <property type="protein sequence ID" value="NJB68256.1"/>
    <property type="molecule type" value="Genomic_DNA"/>
</dbReference>